<evidence type="ECO:0000256" key="1">
    <source>
        <dbReference type="SAM" id="MobiDB-lite"/>
    </source>
</evidence>
<feature type="region of interest" description="Disordered" evidence="1">
    <location>
        <begin position="82"/>
        <end position="106"/>
    </location>
</feature>
<dbReference type="Proteomes" id="UP001610432">
    <property type="component" value="Unassembled WGS sequence"/>
</dbReference>
<evidence type="ECO:0000313" key="3">
    <source>
        <dbReference type="Proteomes" id="UP001610432"/>
    </source>
</evidence>
<dbReference type="EMBL" id="JBFXLQ010000016">
    <property type="protein sequence ID" value="KAL2867983.1"/>
    <property type="molecule type" value="Genomic_DNA"/>
</dbReference>
<dbReference type="GeneID" id="98144016"/>
<accession>A0ABR4LTX2</accession>
<dbReference type="RefSeq" id="XP_070886962.1">
    <property type="nucleotide sequence ID" value="XM_071028944.1"/>
</dbReference>
<gene>
    <name evidence="2" type="ORF">BJX67DRAFT_351851</name>
</gene>
<comment type="caution">
    <text evidence="2">The sequence shown here is derived from an EMBL/GenBank/DDBJ whole genome shotgun (WGS) entry which is preliminary data.</text>
</comment>
<feature type="compositionally biased region" description="Low complexity" evidence="1">
    <location>
        <begin position="29"/>
        <end position="44"/>
    </location>
</feature>
<proteinExistence type="predicted"/>
<name>A0ABR4LTX2_9EURO</name>
<keyword evidence="3" id="KW-1185">Reference proteome</keyword>
<feature type="compositionally biased region" description="Basic residues" evidence="1">
    <location>
        <begin position="1"/>
        <end position="10"/>
    </location>
</feature>
<organism evidence="2 3">
    <name type="scientific">Aspergillus lucknowensis</name>
    <dbReference type="NCBI Taxonomy" id="176173"/>
    <lineage>
        <taxon>Eukaryota</taxon>
        <taxon>Fungi</taxon>
        <taxon>Dikarya</taxon>
        <taxon>Ascomycota</taxon>
        <taxon>Pezizomycotina</taxon>
        <taxon>Eurotiomycetes</taxon>
        <taxon>Eurotiomycetidae</taxon>
        <taxon>Eurotiales</taxon>
        <taxon>Aspergillaceae</taxon>
        <taxon>Aspergillus</taxon>
        <taxon>Aspergillus subgen. Nidulantes</taxon>
    </lineage>
</organism>
<feature type="region of interest" description="Disordered" evidence="1">
    <location>
        <begin position="1"/>
        <end position="44"/>
    </location>
</feature>
<evidence type="ECO:0000313" key="2">
    <source>
        <dbReference type="EMBL" id="KAL2867983.1"/>
    </source>
</evidence>
<reference evidence="2 3" key="1">
    <citation type="submission" date="2024-07" db="EMBL/GenBank/DDBJ databases">
        <title>Section-level genome sequencing and comparative genomics of Aspergillus sections Usti and Cavernicolus.</title>
        <authorList>
            <consortium name="Lawrence Berkeley National Laboratory"/>
            <person name="Nybo J.L."/>
            <person name="Vesth T.C."/>
            <person name="Theobald S."/>
            <person name="Frisvad J.C."/>
            <person name="Larsen T.O."/>
            <person name="Kjaerboelling I."/>
            <person name="Rothschild-Mancinelli K."/>
            <person name="Lyhne E.K."/>
            <person name="Kogle M.E."/>
            <person name="Barry K."/>
            <person name="Clum A."/>
            <person name="Na H."/>
            <person name="Ledsgaard L."/>
            <person name="Lin J."/>
            <person name="Lipzen A."/>
            <person name="Kuo A."/>
            <person name="Riley R."/>
            <person name="Mondo S."/>
            <person name="Labutti K."/>
            <person name="Haridas S."/>
            <person name="Pangalinan J."/>
            <person name="Salamov A.A."/>
            <person name="Simmons B.A."/>
            <person name="Magnuson J.K."/>
            <person name="Chen J."/>
            <person name="Drula E."/>
            <person name="Henrissat B."/>
            <person name="Wiebenga A."/>
            <person name="Lubbers R.J."/>
            <person name="Gomes A.C."/>
            <person name="Macurrencykelacurrency M.R."/>
            <person name="Stajich J."/>
            <person name="Grigoriev I.V."/>
            <person name="Mortensen U.H."/>
            <person name="De Vries R.P."/>
            <person name="Baker S.E."/>
            <person name="Andersen M.R."/>
        </authorList>
    </citation>
    <scope>NUCLEOTIDE SEQUENCE [LARGE SCALE GENOMIC DNA]</scope>
    <source>
        <strain evidence="2 3">CBS 449.75</strain>
    </source>
</reference>
<protein>
    <submittedName>
        <fullName evidence="2">Uncharacterized protein</fullName>
    </submittedName>
</protein>
<sequence length="106" mass="12148">MERKEQKKMHFATQRPKSSLLIPSKRPLSTPSPTRCCSHSSSCSSVSWSTSQPTLRIRSLDADAARTDQEKEKEQRRIEVDFSAAPQPFLDPELWGRMQRGEGMRE</sequence>